<evidence type="ECO:0000256" key="1">
    <source>
        <dbReference type="ARBA" id="ARBA00004141"/>
    </source>
</evidence>
<feature type="transmembrane region" description="Helical" evidence="6">
    <location>
        <begin position="214"/>
        <end position="234"/>
    </location>
</feature>
<organism evidence="8 9">
    <name type="scientific">Dactylonectria estremocensis</name>
    <dbReference type="NCBI Taxonomy" id="1079267"/>
    <lineage>
        <taxon>Eukaryota</taxon>
        <taxon>Fungi</taxon>
        <taxon>Dikarya</taxon>
        <taxon>Ascomycota</taxon>
        <taxon>Pezizomycotina</taxon>
        <taxon>Sordariomycetes</taxon>
        <taxon>Hypocreomycetidae</taxon>
        <taxon>Hypocreales</taxon>
        <taxon>Nectriaceae</taxon>
        <taxon>Dactylonectria</taxon>
    </lineage>
</organism>
<keyword evidence="3 6" id="KW-1133">Transmembrane helix</keyword>
<feature type="transmembrane region" description="Helical" evidence="6">
    <location>
        <begin position="20"/>
        <end position="39"/>
    </location>
</feature>
<gene>
    <name evidence="8" type="ORF">B0J13DRAFT_511831</name>
</gene>
<dbReference type="EMBL" id="JAGMUU010000025">
    <property type="protein sequence ID" value="KAH7123461.1"/>
    <property type="molecule type" value="Genomic_DNA"/>
</dbReference>
<comment type="similarity">
    <text evidence="5">Belongs to the SAT4 family.</text>
</comment>
<feature type="domain" description="Rhodopsin" evidence="7">
    <location>
        <begin position="35"/>
        <end position="278"/>
    </location>
</feature>
<reference evidence="8" key="1">
    <citation type="journal article" date="2021" name="Nat. Commun.">
        <title>Genetic determinants of endophytism in the Arabidopsis root mycobiome.</title>
        <authorList>
            <person name="Mesny F."/>
            <person name="Miyauchi S."/>
            <person name="Thiergart T."/>
            <person name="Pickel B."/>
            <person name="Atanasova L."/>
            <person name="Karlsson M."/>
            <person name="Huettel B."/>
            <person name="Barry K.W."/>
            <person name="Haridas S."/>
            <person name="Chen C."/>
            <person name="Bauer D."/>
            <person name="Andreopoulos W."/>
            <person name="Pangilinan J."/>
            <person name="LaButti K."/>
            <person name="Riley R."/>
            <person name="Lipzen A."/>
            <person name="Clum A."/>
            <person name="Drula E."/>
            <person name="Henrissat B."/>
            <person name="Kohler A."/>
            <person name="Grigoriev I.V."/>
            <person name="Martin F.M."/>
            <person name="Hacquard S."/>
        </authorList>
    </citation>
    <scope>NUCLEOTIDE SEQUENCE</scope>
    <source>
        <strain evidence="8">MPI-CAGE-AT-0021</strain>
    </source>
</reference>
<feature type="transmembrane region" description="Helical" evidence="6">
    <location>
        <begin position="96"/>
        <end position="120"/>
    </location>
</feature>
<dbReference type="GO" id="GO:0016020">
    <property type="term" value="C:membrane"/>
    <property type="evidence" value="ECO:0007669"/>
    <property type="project" value="UniProtKB-SubCell"/>
</dbReference>
<accession>A0A9P9DRW8</accession>
<evidence type="ECO:0000256" key="2">
    <source>
        <dbReference type="ARBA" id="ARBA00022692"/>
    </source>
</evidence>
<keyword evidence="4 6" id="KW-0472">Membrane</keyword>
<dbReference type="PANTHER" id="PTHR33048:SF96">
    <property type="entry name" value="INTEGRAL MEMBRANE PROTEIN"/>
    <property type="match status" value="1"/>
</dbReference>
<feature type="transmembrane region" description="Helical" evidence="6">
    <location>
        <begin position="181"/>
        <end position="202"/>
    </location>
</feature>
<sequence length="371" mass="41386">MSTDVGENSEQLDRGGQLFLVQLVFLLAAGICTLVRAYVKLFMVKHVTIDDYLIFSAMAAYTAYGAIALDGVVNGATGKHRSHITSPDEAARSLRAWYICEVLYPPIAMAVRCSLCVLLFRLASKTIHRWIIWINLGLVTIISVAFFFILAFQCYPVSYFWRQVYGNEGHCINKEIVPYSVFVHSIVSALSDWCLGLLPIALLWHVKINRRTKAIIAILLSLGMIAGVALIVRIPYVTYLKPSIDFLYVSINIAIWTVMEPALGIIAACIATFRPLFKHRGFGWSSENEGYVVNPSQSHRATGQWHPPTEGQPNATLRIMSLAATSGRNRNPDEESIGSEYELCRTVQVKVASENNSTCNNESWKGIHRNL</sequence>
<comment type="subcellular location">
    <subcellularLocation>
        <location evidence="1">Membrane</location>
        <topology evidence="1">Multi-pass membrane protein</topology>
    </subcellularLocation>
</comment>
<evidence type="ECO:0000313" key="8">
    <source>
        <dbReference type="EMBL" id="KAH7123461.1"/>
    </source>
</evidence>
<comment type="caution">
    <text evidence="8">The sequence shown here is derived from an EMBL/GenBank/DDBJ whole genome shotgun (WGS) entry which is preliminary data.</text>
</comment>
<feature type="transmembrane region" description="Helical" evidence="6">
    <location>
        <begin position="246"/>
        <end position="273"/>
    </location>
</feature>
<dbReference type="Proteomes" id="UP000717696">
    <property type="component" value="Unassembled WGS sequence"/>
</dbReference>
<evidence type="ECO:0000256" key="4">
    <source>
        <dbReference type="ARBA" id="ARBA00023136"/>
    </source>
</evidence>
<dbReference type="PANTHER" id="PTHR33048">
    <property type="entry name" value="PTH11-LIKE INTEGRAL MEMBRANE PROTEIN (AFU_ORTHOLOGUE AFUA_5G11245)"/>
    <property type="match status" value="1"/>
</dbReference>
<name>A0A9P9DRW8_9HYPO</name>
<feature type="transmembrane region" description="Helical" evidence="6">
    <location>
        <begin position="51"/>
        <end position="76"/>
    </location>
</feature>
<evidence type="ECO:0000256" key="5">
    <source>
        <dbReference type="ARBA" id="ARBA00038359"/>
    </source>
</evidence>
<proteinExistence type="inferred from homology"/>
<evidence type="ECO:0000259" key="7">
    <source>
        <dbReference type="Pfam" id="PF20684"/>
    </source>
</evidence>
<feature type="transmembrane region" description="Helical" evidence="6">
    <location>
        <begin position="132"/>
        <end position="161"/>
    </location>
</feature>
<dbReference type="OrthoDB" id="3936451at2759"/>
<keyword evidence="9" id="KW-1185">Reference proteome</keyword>
<dbReference type="InterPro" id="IPR052337">
    <property type="entry name" value="SAT4-like"/>
</dbReference>
<evidence type="ECO:0000313" key="9">
    <source>
        <dbReference type="Proteomes" id="UP000717696"/>
    </source>
</evidence>
<dbReference type="InterPro" id="IPR049326">
    <property type="entry name" value="Rhodopsin_dom_fungi"/>
</dbReference>
<dbReference type="Pfam" id="PF20684">
    <property type="entry name" value="Fung_rhodopsin"/>
    <property type="match status" value="1"/>
</dbReference>
<evidence type="ECO:0000256" key="6">
    <source>
        <dbReference type="SAM" id="Phobius"/>
    </source>
</evidence>
<dbReference type="AlphaFoldDB" id="A0A9P9DRW8"/>
<protein>
    <submittedName>
        <fullName evidence="8">Integral membrane protein</fullName>
    </submittedName>
</protein>
<keyword evidence="2 6" id="KW-0812">Transmembrane</keyword>
<evidence type="ECO:0000256" key="3">
    <source>
        <dbReference type="ARBA" id="ARBA00022989"/>
    </source>
</evidence>